<feature type="domain" description="Secretion system C-terminal sorting" evidence="2">
    <location>
        <begin position="399"/>
        <end position="464"/>
    </location>
</feature>
<dbReference type="RefSeq" id="WP_244717774.1">
    <property type="nucleotide sequence ID" value="NZ_CP095049.1"/>
</dbReference>
<dbReference type="PROSITE" id="PS51257">
    <property type="entry name" value="PROKAR_LIPOPROTEIN"/>
    <property type="match status" value="1"/>
</dbReference>
<feature type="signal peptide" evidence="1">
    <location>
        <begin position="1"/>
        <end position="24"/>
    </location>
</feature>
<reference evidence="3 4" key="1">
    <citation type="submission" date="2022-04" db="EMBL/GenBank/DDBJ databases">
        <title>Hymenobacter sp. isolated from the air.</title>
        <authorList>
            <person name="Won M."/>
            <person name="Lee C.-M."/>
            <person name="Woen H.-Y."/>
            <person name="Kwon S.-W."/>
        </authorList>
    </citation>
    <scope>NUCLEOTIDE SEQUENCE [LARGE SCALE GENOMIC DNA]</scope>
    <source>
        <strain evidence="4">5116 S-27</strain>
    </source>
</reference>
<keyword evidence="1" id="KW-0732">Signal</keyword>
<evidence type="ECO:0000313" key="4">
    <source>
        <dbReference type="Proteomes" id="UP000831785"/>
    </source>
</evidence>
<dbReference type="Pfam" id="PF18962">
    <property type="entry name" value="Por_Secre_tail"/>
    <property type="match status" value="1"/>
</dbReference>
<dbReference type="InterPro" id="IPR026444">
    <property type="entry name" value="Secre_tail"/>
</dbReference>
<keyword evidence="4" id="KW-1185">Reference proteome</keyword>
<dbReference type="Proteomes" id="UP000831785">
    <property type="component" value="Chromosome"/>
</dbReference>
<evidence type="ECO:0000256" key="1">
    <source>
        <dbReference type="SAM" id="SignalP"/>
    </source>
</evidence>
<proteinExistence type="predicted"/>
<dbReference type="NCBIfam" id="TIGR04183">
    <property type="entry name" value="Por_Secre_tail"/>
    <property type="match status" value="1"/>
</dbReference>
<sequence>MRHLFTYYAAAALACTAISQPVTAQIQNGNFEARNQDPRGPDNVKGPKFAAYDDLPGWTGISQKFGSPNYLATPAAFYAPNMDPRLTNDFGGAFPPHNDSKGCVALSKEQFIPESFQFITQQVTLLKGHRYQAKFYALRRPGYTCSDKLALYVTEGGKPDYVYDRPNSSYSFSAYKFSPEPYAKVVSPVISDTQNWTEVTGTFIADGVASGSSVTASVTLGYADTQVPQSPGLCSGTGPTYYIIDDVSLTDLGPCPMPTTPSGFQLVYVPNSANSSLVYDIAIPNGEHTTTYMLTLTDPAPPYSPITAPYTQYMYTGSGWSYTPGNEQQPGYTRFHLGLVGPQPNTGPGNTFRVVVTATGPCGSVTGVQNVTLPAVGGGGGAEDTRAAQGDSEPYSIAYPNPTNREIQLPNGTTQIQLVNSRGRIVVEQKAKDLRLMSVDQLPAGLYHLRMVVHGKSTSQRIQIQH</sequence>
<evidence type="ECO:0000313" key="3">
    <source>
        <dbReference type="EMBL" id="UOQ53061.1"/>
    </source>
</evidence>
<gene>
    <name evidence="3" type="ORF">MUN80_25405</name>
</gene>
<organism evidence="3 4">
    <name type="scientific">Hymenobacter cellulosivorans</name>
    <dbReference type="NCBI Taxonomy" id="2932249"/>
    <lineage>
        <taxon>Bacteria</taxon>
        <taxon>Pseudomonadati</taxon>
        <taxon>Bacteroidota</taxon>
        <taxon>Cytophagia</taxon>
        <taxon>Cytophagales</taxon>
        <taxon>Hymenobacteraceae</taxon>
        <taxon>Hymenobacter</taxon>
    </lineage>
</organism>
<accession>A0ABY4F8T3</accession>
<evidence type="ECO:0000259" key="2">
    <source>
        <dbReference type="Pfam" id="PF18962"/>
    </source>
</evidence>
<feature type="chain" id="PRO_5046288721" evidence="1">
    <location>
        <begin position="25"/>
        <end position="466"/>
    </location>
</feature>
<dbReference type="Gene3D" id="2.60.120.260">
    <property type="entry name" value="Galactose-binding domain-like"/>
    <property type="match status" value="1"/>
</dbReference>
<dbReference type="EMBL" id="CP095049">
    <property type="protein sequence ID" value="UOQ53061.1"/>
    <property type="molecule type" value="Genomic_DNA"/>
</dbReference>
<protein>
    <submittedName>
        <fullName evidence="3">T9SS type A sorting domain-containing protein</fullName>
    </submittedName>
</protein>
<name>A0ABY4F8T3_9BACT</name>